<dbReference type="GO" id="GO:0008253">
    <property type="term" value="F:5'-nucleotidase activity"/>
    <property type="evidence" value="ECO:0007669"/>
    <property type="project" value="TreeGrafter"/>
</dbReference>
<dbReference type="InterPro" id="IPR016695">
    <property type="entry name" value="Pur_nucleotidase"/>
</dbReference>
<dbReference type="InterPro" id="IPR008380">
    <property type="entry name" value="HAD-SF_hydro_IG_5-nucl"/>
</dbReference>
<dbReference type="PANTHER" id="PTHR12103">
    <property type="entry name" value="5'-NUCLEOTIDASE DOMAIN-CONTAINING"/>
    <property type="match status" value="1"/>
</dbReference>
<dbReference type="KEGG" id="sper:EW093_01465"/>
<dbReference type="EMBL" id="CP035807">
    <property type="protein sequence ID" value="QEN03424.1"/>
    <property type="molecule type" value="Genomic_DNA"/>
</dbReference>
<name>A0A5C1Q9V2_9SPIO</name>
<dbReference type="RefSeq" id="WP_149566683.1">
    <property type="nucleotide sequence ID" value="NZ_CP035807.1"/>
</dbReference>
<evidence type="ECO:0000256" key="3">
    <source>
        <dbReference type="ARBA" id="ARBA00022801"/>
    </source>
</evidence>
<evidence type="ECO:0000313" key="6">
    <source>
        <dbReference type="Proteomes" id="UP000323824"/>
    </source>
</evidence>
<accession>A0A5C1Q9V2</accession>
<evidence type="ECO:0000256" key="4">
    <source>
        <dbReference type="ARBA" id="ARBA00022842"/>
    </source>
</evidence>
<dbReference type="OrthoDB" id="366738at2"/>
<proteinExistence type="inferred from homology"/>
<comment type="similarity">
    <text evidence="1">Belongs to the 5'(3')-deoxyribonucleotidase family.</text>
</comment>
<protein>
    <submittedName>
        <fullName evidence="5">5'-nucleotidase</fullName>
    </submittedName>
</protein>
<keyword evidence="2" id="KW-0479">Metal-binding</keyword>
<dbReference type="Proteomes" id="UP000323824">
    <property type="component" value="Chromosome"/>
</dbReference>
<reference evidence="5 6" key="1">
    <citation type="submission" date="2019-02" db="EMBL/GenBank/DDBJ databases">
        <authorList>
            <person name="Fomenkov A."/>
            <person name="Dubinina G."/>
            <person name="Grabovich M."/>
            <person name="Vincze T."/>
            <person name="Roberts R.J."/>
        </authorList>
    </citation>
    <scope>NUCLEOTIDE SEQUENCE [LARGE SCALE GENOMIC DNA]</scope>
    <source>
        <strain evidence="5 6">P</strain>
    </source>
</reference>
<keyword evidence="4" id="KW-0460">Magnesium</keyword>
<dbReference type="InterPro" id="IPR036412">
    <property type="entry name" value="HAD-like_sf"/>
</dbReference>
<evidence type="ECO:0000256" key="1">
    <source>
        <dbReference type="ARBA" id="ARBA00009589"/>
    </source>
</evidence>
<evidence type="ECO:0000313" key="5">
    <source>
        <dbReference type="EMBL" id="QEN03424.1"/>
    </source>
</evidence>
<sequence>MSIFINRVLNMKHIKLIGFDMDYTLVRYNTEKFEELTHNLASRKLVESFDYPKKLINLKFDFKRAIVGLVTDVRNGNLLQVSRHGKVKIAYHGLNLLDFKKQKDIYQDMAIDLRSPDFKSLDTSFAISNGVLFSQLVQLKSEGVELPSYKQIADDINNAIDILHQDDSLKSIITNNFNKYVIKDPDVTRMLERYIDYGKKLMIITNSDYGYTKKLLDYAINPYLQNHKKWQDVFELVITYADKPRFFKQQSRFLKIDPQTGLMSNHEGRVDKGIFQGGWFGKLQKDLGYSGSEILYLGDHIYGDVVSIKKRCNWRTALVLGDLESEINSLKEAAPVQKKIEDLMGEKQKLEVEINKLDTMRYEGKKVNYSQINKHFEKMDALNIKISDNLQKYKTFFNPYWGEILRAGYDESRYAELVEKYACIYMTKVSDLFKYSPKIYFRPYHRTMPHEEIAFTDILKKC</sequence>
<keyword evidence="3" id="KW-0378">Hydrolase</keyword>
<dbReference type="PIRSF" id="PIRSF017434">
    <property type="entry name" value="Purine_5'-nucleotidase"/>
    <property type="match status" value="1"/>
</dbReference>
<dbReference type="Gene3D" id="3.40.50.1000">
    <property type="entry name" value="HAD superfamily/HAD-like"/>
    <property type="match status" value="1"/>
</dbReference>
<dbReference type="NCBIfam" id="TIGR02244">
    <property type="entry name" value="HAD-IG-Ncltidse"/>
    <property type="match status" value="1"/>
</dbReference>
<dbReference type="Pfam" id="PF05761">
    <property type="entry name" value="5_nucleotid"/>
    <property type="match status" value="1"/>
</dbReference>
<gene>
    <name evidence="5" type="ORF">EW093_01465</name>
</gene>
<dbReference type="PANTHER" id="PTHR12103:SF22">
    <property type="entry name" value="HAD-SUPERFAMILY HYDROLASE, SUBFAMILY IG, 5'-NUCLEOTIDASE"/>
    <property type="match status" value="1"/>
</dbReference>
<reference evidence="5 6" key="2">
    <citation type="submission" date="2019-09" db="EMBL/GenBank/DDBJ databases">
        <title>Complete Genome Sequence and Methylome Analysis of free living Spirochaetas.</title>
        <authorList>
            <person name="Leshcheva N."/>
            <person name="Mikheeva N."/>
        </authorList>
    </citation>
    <scope>NUCLEOTIDE SEQUENCE [LARGE SCALE GENOMIC DNA]</scope>
    <source>
        <strain evidence="5 6">P</strain>
    </source>
</reference>
<dbReference type="GO" id="GO:0046872">
    <property type="term" value="F:metal ion binding"/>
    <property type="evidence" value="ECO:0007669"/>
    <property type="project" value="UniProtKB-KW"/>
</dbReference>
<dbReference type="InterPro" id="IPR023214">
    <property type="entry name" value="HAD_sf"/>
</dbReference>
<organism evidence="5 6">
    <name type="scientific">Thiospirochaeta perfilievii</name>
    <dbReference type="NCBI Taxonomy" id="252967"/>
    <lineage>
        <taxon>Bacteria</taxon>
        <taxon>Pseudomonadati</taxon>
        <taxon>Spirochaetota</taxon>
        <taxon>Spirochaetia</taxon>
        <taxon>Spirochaetales</taxon>
        <taxon>Spirochaetaceae</taxon>
        <taxon>Thiospirochaeta</taxon>
    </lineage>
</organism>
<keyword evidence="6" id="KW-1185">Reference proteome</keyword>
<dbReference type="SUPFAM" id="SSF56784">
    <property type="entry name" value="HAD-like"/>
    <property type="match status" value="1"/>
</dbReference>
<evidence type="ECO:0000256" key="2">
    <source>
        <dbReference type="ARBA" id="ARBA00022723"/>
    </source>
</evidence>
<dbReference type="AlphaFoldDB" id="A0A5C1Q9V2"/>